<evidence type="ECO:0000313" key="3">
    <source>
        <dbReference type="Proteomes" id="UP001314263"/>
    </source>
</evidence>
<reference evidence="2 3" key="1">
    <citation type="submission" date="2023-10" db="EMBL/GenBank/DDBJ databases">
        <authorList>
            <person name="Maclean D."/>
            <person name="Macfadyen A."/>
        </authorList>
    </citation>
    <scope>NUCLEOTIDE SEQUENCE [LARGE SCALE GENOMIC DNA]</scope>
</reference>
<dbReference type="EMBL" id="CAUYUE010000009">
    <property type="protein sequence ID" value="CAK0783770.1"/>
    <property type="molecule type" value="Genomic_DNA"/>
</dbReference>
<keyword evidence="3" id="KW-1185">Reference proteome</keyword>
<protein>
    <submittedName>
        <fullName evidence="2">Uncharacterized protein</fullName>
    </submittedName>
</protein>
<accession>A0AAV1ICM3</accession>
<dbReference type="AlphaFoldDB" id="A0AAV1ICM3"/>
<dbReference type="InterPro" id="IPR027417">
    <property type="entry name" value="P-loop_NTPase"/>
</dbReference>
<dbReference type="Gene3D" id="3.40.50.300">
    <property type="entry name" value="P-loop containing nucleotide triphosphate hydrolases"/>
    <property type="match status" value="1"/>
</dbReference>
<proteinExistence type="predicted"/>
<name>A0AAV1ICM3_9CHLO</name>
<feature type="compositionally biased region" description="Basic and acidic residues" evidence="1">
    <location>
        <begin position="109"/>
        <end position="127"/>
    </location>
</feature>
<dbReference type="Proteomes" id="UP001314263">
    <property type="component" value="Unassembled WGS sequence"/>
</dbReference>
<feature type="compositionally biased region" description="Basic and acidic residues" evidence="1">
    <location>
        <begin position="38"/>
        <end position="66"/>
    </location>
</feature>
<evidence type="ECO:0000256" key="1">
    <source>
        <dbReference type="SAM" id="MobiDB-lite"/>
    </source>
</evidence>
<comment type="caution">
    <text evidence="2">The sequence shown here is derived from an EMBL/GenBank/DDBJ whole genome shotgun (WGS) entry which is preliminary data.</text>
</comment>
<feature type="region of interest" description="Disordered" evidence="1">
    <location>
        <begin position="1"/>
        <end position="157"/>
    </location>
</feature>
<evidence type="ECO:0000313" key="2">
    <source>
        <dbReference type="EMBL" id="CAK0783770.1"/>
    </source>
</evidence>
<sequence>MVATRSGVRTKPVAEDAVKKEDVVVSEPPVQRKAPSMRPKDAKASRAAKEDKQVDVEAAEVHEASMRKSTRVRKPAIKEEYEDEKPAKHKRGSRKDDLANAAATPLPKEPADEKDAGDDHEQADGHAKATNKRRKAVHAAQKGGSSDMHAPSHDASHPVRKARVSIAEAAKATKKLPWKWILLALCLAALMGAAYHTRHQWQGRLSQRVHQLEMHARSQLGDAKAYFQGPMQKELHGLAHSVRQGFHRQREDFLDGWFHIRHYTKGLWRSLFGGAQEATTIEKTCSAQLDGAALEAILAQGPAWEGLRASAQDVWAGHKEDPQKGMGVLMVGRTEAAASAATLAVQKALPAGCRSCFLAFKAGQSAHNSPDAAGAVQKELSGFLKDCPGGVVVVDNAQKLSPALLPVFINALSEQGSFEVDGKSVPAYKALYIATVQDSSDTLDQHDEVSLKRKAKKAFTSALTQRVPALLEPMATSHAEALRRRLEVVLPLQN</sequence>
<feature type="compositionally biased region" description="Basic and acidic residues" evidence="1">
    <location>
        <begin position="12"/>
        <end position="23"/>
    </location>
</feature>
<gene>
    <name evidence="2" type="ORF">CVIRNUC_006970</name>
</gene>
<organism evidence="2 3">
    <name type="scientific">Coccomyxa viridis</name>
    <dbReference type="NCBI Taxonomy" id="1274662"/>
    <lineage>
        <taxon>Eukaryota</taxon>
        <taxon>Viridiplantae</taxon>
        <taxon>Chlorophyta</taxon>
        <taxon>core chlorophytes</taxon>
        <taxon>Trebouxiophyceae</taxon>
        <taxon>Trebouxiophyceae incertae sedis</taxon>
        <taxon>Coccomyxaceae</taxon>
        <taxon>Coccomyxa</taxon>
    </lineage>
</organism>